<organism evidence="1 2">
    <name type="scientific">Enterocloster hominis</name>
    <name type="common">ex Hitch et al. 2024</name>
    <dbReference type="NCBI Taxonomy" id="1917870"/>
    <lineage>
        <taxon>Bacteria</taxon>
        <taxon>Bacillati</taxon>
        <taxon>Bacillota</taxon>
        <taxon>Clostridia</taxon>
        <taxon>Lachnospirales</taxon>
        <taxon>Lachnospiraceae</taxon>
        <taxon>Enterocloster</taxon>
    </lineage>
</organism>
<name>A0ABV1DC55_9FIRM</name>
<evidence type="ECO:0000313" key="1">
    <source>
        <dbReference type="EMBL" id="MEQ2427575.1"/>
    </source>
</evidence>
<evidence type="ECO:0008006" key="3">
    <source>
        <dbReference type="Google" id="ProtNLM"/>
    </source>
</evidence>
<feature type="non-terminal residue" evidence="1">
    <location>
        <position position="1"/>
    </location>
</feature>
<keyword evidence="2" id="KW-1185">Reference proteome</keyword>
<sequence length="191" mass="21704">LGELVLDNGVYGFSRSGALESAQWVENSGGGAYDAGCYDEETQSLFDDLNEEKKERYFDEHPDREEEYDGDMHRVYDRYAGFKMDMNLNKAAAHRLHAAMAGGYMDDKIPGEGTVNDYLATVPYRKNATCLELYIRNCKDGTEAFSKVMAKTGDRYDGKGDRKYALEYYRSLGMAHAEKDGAHYFMIILMR</sequence>
<evidence type="ECO:0000313" key="2">
    <source>
        <dbReference type="Proteomes" id="UP001454086"/>
    </source>
</evidence>
<comment type="caution">
    <text evidence="1">The sequence shown here is derived from an EMBL/GenBank/DDBJ whole genome shotgun (WGS) entry which is preliminary data.</text>
</comment>
<gene>
    <name evidence="1" type="ORF">WMQ36_21660</name>
</gene>
<dbReference type="EMBL" id="JBBMFM010000113">
    <property type="protein sequence ID" value="MEQ2427575.1"/>
    <property type="molecule type" value="Genomic_DNA"/>
</dbReference>
<dbReference type="Proteomes" id="UP001454086">
    <property type="component" value="Unassembled WGS sequence"/>
</dbReference>
<protein>
    <recommendedName>
        <fullName evidence="3">Sel1 repeat family protein</fullName>
    </recommendedName>
</protein>
<accession>A0ABV1DC55</accession>
<proteinExistence type="predicted"/>
<reference evidence="1 2" key="1">
    <citation type="submission" date="2024-03" db="EMBL/GenBank/DDBJ databases">
        <title>Human intestinal bacterial collection.</title>
        <authorList>
            <person name="Pauvert C."/>
            <person name="Hitch T.C.A."/>
            <person name="Clavel T."/>
        </authorList>
    </citation>
    <scope>NUCLEOTIDE SEQUENCE [LARGE SCALE GENOMIC DNA]</scope>
    <source>
        <strain evidence="1 2">CLA-SR-H021</strain>
    </source>
</reference>